<evidence type="ECO:0000313" key="1">
    <source>
        <dbReference type="EMBL" id="VEN44833.1"/>
    </source>
</evidence>
<dbReference type="EMBL" id="CAACVG010007323">
    <property type="protein sequence ID" value="VEN44833.1"/>
    <property type="molecule type" value="Genomic_DNA"/>
</dbReference>
<reference evidence="1 2" key="1">
    <citation type="submission" date="2019-01" db="EMBL/GenBank/DDBJ databases">
        <authorList>
            <person name="Sayadi A."/>
        </authorList>
    </citation>
    <scope>NUCLEOTIDE SEQUENCE [LARGE SCALE GENOMIC DNA]</scope>
</reference>
<accession>A0A653CAW2</accession>
<gene>
    <name evidence="1" type="ORF">CALMAC_LOCUS7492</name>
</gene>
<dbReference type="OrthoDB" id="10304078at2759"/>
<keyword evidence="2" id="KW-1185">Reference proteome</keyword>
<name>A0A653CAW2_CALMS</name>
<protein>
    <submittedName>
        <fullName evidence="1">Uncharacterized protein</fullName>
    </submittedName>
</protein>
<sequence length="75" mass="8485">MEGTTMLELRNSLRLVRRQEFLPCLSGDAVHSSLESSYKRTRTAPRPECLLGEVWGVRKCPSRKSPRDQQLAAAL</sequence>
<evidence type="ECO:0000313" key="2">
    <source>
        <dbReference type="Proteomes" id="UP000410492"/>
    </source>
</evidence>
<dbReference type="AlphaFoldDB" id="A0A653CAW2"/>
<proteinExistence type="predicted"/>
<dbReference type="Proteomes" id="UP000410492">
    <property type="component" value="Unassembled WGS sequence"/>
</dbReference>
<organism evidence="1 2">
    <name type="scientific">Callosobruchus maculatus</name>
    <name type="common">Southern cowpea weevil</name>
    <name type="synonym">Pulse bruchid</name>
    <dbReference type="NCBI Taxonomy" id="64391"/>
    <lineage>
        <taxon>Eukaryota</taxon>
        <taxon>Metazoa</taxon>
        <taxon>Ecdysozoa</taxon>
        <taxon>Arthropoda</taxon>
        <taxon>Hexapoda</taxon>
        <taxon>Insecta</taxon>
        <taxon>Pterygota</taxon>
        <taxon>Neoptera</taxon>
        <taxon>Endopterygota</taxon>
        <taxon>Coleoptera</taxon>
        <taxon>Polyphaga</taxon>
        <taxon>Cucujiformia</taxon>
        <taxon>Chrysomeloidea</taxon>
        <taxon>Chrysomelidae</taxon>
        <taxon>Bruchinae</taxon>
        <taxon>Bruchini</taxon>
        <taxon>Callosobruchus</taxon>
    </lineage>
</organism>